<organism evidence="1 2">
    <name type="scientific">Coemansia aciculifera</name>
    <dbReference type="NCBI Taxonomy" id="417176"/>
    <lineage>
        <taxon>Eukaryota</taxon>
        <taxon>Fungi</taxon>
        <taxon>Fungi incertae sedis</taxon>
        <taxon>Zoopagomycota</taxon>
        <taxon>Kickxellomycotina</taxon>
        <taxon>Kickxellomycetes</taxon>
        <taxon>Kickxellales</taxon>
        <taxon>Kickxellaceae</taxon>
        <taxon>Coemansia</taxon>
    </lineage>
</organism>
<sequence>MSDTELAQKLEQTRLDELAAGNEEDSFDLSAMKKKKKKSKKINFDDDENAAEDAEPAAAAAAAGANDDEDEDAFAELKKKKKSKSKVVSFDEADEAGEGAKEDAELFDISAIKKKKKSKKSLAAFEAELGDDEAGAESAPTDKAGEPWIGTDRDYTYAELLGRFFKQHSGKNQEVAGEGHKYRLVPPQIVRDGNKRSVFANVEDISKRMHRPSEHVIRFLYSELGTTGSIDGSKRLVIKGRFQQKQIETVLRRYIVEYVTCKSCKSGETSLTKENSLNFVKCENCGSMRSVAAIKTGFQAATKDKRRAERAAAAS</sequence>
<keyword evidence="1" id="KW-0396">Initiation factor</keyword>
<protein>
    <submittedName>
        <fullName evidence="1">Translation initiation factor eIF-2 beta subunit</fullName>
    </submittedName>
</protein>
<keyword evidence="1" id="KW-0648">Protein biosynthesis</keyword>
<gene>
    <name evidence="1" type="primary">SUI3</name>
    <name evidence="1" type="ORF">IWW38_001491</name>
</gene>
<accession>A0ACC1M7Y2</accession>
<keyword evidence="2" id="KW-1185">Reference proteome</keyword>
<dbReference type="Proteomes" id="UP001139981">
    <property type="component" value="Unassembled WGS sequence"/>
</dbReference>
<reference evidence="1" key="1">
    <citation type="submission" date="2022-07" db="EMBL/GenBank/DDBJ databases">
        <title>Phylogenomic reconstructions and comparative analyses of Kickxellomycotina fungi.</title>
        <authorList>
            <person name="Reynolds N.K."/>
            <person name="Stajich J.E."/>
            <person name="Barry K."/>
            <person name="Grigoriev I.V."/>
            <person name="Crous P."/>
            <person name="Smith M.E."/>
        </authorList>
    </citation>
    <scope>NUCLEOTIDE SEQUENCE</scope>
    <source>
        <strain evidence="1">CBS 190363</strain>
    </source>
</reference>
<proteinExistence type="predicted"/>
<name>A0ACC1M7Y2_9FUNG</name>
<dbReference type="EMBL" id="JANBVB010000077">
    <property type="protein sequence ID" value="KAJ2898125.1"/>
    <property type="molecule type" value="Genomic_DNA"/>
</dbReference>
<evidence type="ECO:0000313" key="2">
    <source>
        <dbReference type="Proteomes" id="UP001139981"/>
    </source>
</evidence>
<comment type="caution">
    <text evidence="1">The sequence shown here is derived from an EMBL/GenBank/DDBJ whole genome shotgun (WGS) entry which is preliminary data.</text>
</comment>
<evidence type="ECO:0000313" key="1">
    <source>
        <dbReference type="EMBL" id="KAJ2898125.1"/>
    </source>
</evidence>